<feature type="compositionally biased region" description="Low complexity" evidence="1">
    <location>
        <begin position="67"/>
        <end position="82"/>
    </location>
</feature>
<protein>
    <recommendedName>
        <fullName evidence="4">DinB-like domain-containing protein</fullName>
    </recommendedName>
</protein>
<dbReference type="Proteomes" id="UP000193467">
    <property type="component" value="Unassembled WGS sequence"/>
</dbReference>
<dbReference type="AlphaFoldDB" id="A0A1Y2D728"/>
<organism evidence="2 3">
    <name type="scientific">Leucosporidium creatinivorum</name>
    <dbReference type="NCBI Taxonomy" id="106004"/>
    <lineage>
        <taxon>Eukaryota</taxon>
        <taxon>Fungi</taxon>
        <taxon>Dikarya</taxon>
        <taxon>Basidiomycota</taxon>
        <taxon>Pucciniomycotina</taxon>
        <taxon>Microbotryomycetes</taxon>
        <taxon>Leucosporidiales</taxon>
        <taxon>Leucosporidium</taxon>
    </lineage>
</organism>
<proteinExistence type="predicted"/>
<evidence type="ECO:0008006" key="4">
    <source>
        <dbReference type="Google" id="ProtNLM"/>
    </source>
</evidence>
<feature type="region of interest" description="Disordered" evidence="1">
    <location>
        <begin position="191"/>
        <end position="212"/>
    </location>
</feature>
<evidence type="ECO:0000313" key="2">
    <source>
        <dbReference type="EMBL" id="ORY55007.1"/>
    </source>
</evidence>
<comment type="caution">
    <text evidence="2">The sequence shown here is derived from an EMBL/GenBank/DDBJ whole genome shotgun (WGS) entry which is preliminary data.</text>
</comment>
<dbReference type="InParanoid" id="A0A1Y2D728"/>
<dbReference type="PANTHER" id="PTHR39473">
    <property type="match status" value="1"/>
</dbReference>
<feature type="region of interest" description="Disordered" evidence="1">
    <location>
        <begin position="67"/>
        <end position="90"/>
    </location>
</feature>
<evidence type="ECO:0000256" key="1">
    <source>
        <dbReference type="SAM" id="MobiDB-lite"/>
    </source>
</evidence>
<accession>A0A1Y2D728</accession>
<dbReference type="OrthoDB" id="5564877at2759"/>
<gene>
    <name evidence="2" type="ORF">BCR35DRAFT_310199</name>
</gene>
<evidence type="ECO:0000313" key="3">
    <source>
        <dbReference type="Proteomes" id="UP000193467"/>
    </source>
</evidence>
<dbReference type="STRING" id="106004.A0A1Y2D728"/>
<reference evidence="2 3" key="1">
    <citation type="submission" date="2016-07" db="EMBL/GenBank/DDBJ databases">
        <title>Pervasive Adenine N6-methylation of Active Genes in Fungi.</title>
        <authorList>
            <consortium name="DOE Joint Genome Institute"/>
            <person name="Mondo S.J."/>
            <person name="Dannebaum R.O."/>
            <person name="Kuo R.C."/>
            <person name="Labutti K."/>
            <person name="Haridas S."/>
            <person name="Kuo A."/>
            <person name="Salamov A."/>
            <person name="Ahrendt S.R."/>
            <person name="Lipzen A."/>
            <person name="Sullivan W."/>
            <person name="Andreopoulos W.B."/>
            <person name="Clum A."/>
            <person name="Lindquist E."/>
            <person name="Daum C."/>
            <person name="Ramamoorthy G.K."/>
            <person name="Gryganskyi A."/>
            <person name="Culley D."/>
            <person name="Magnuson J.K."/>
            <person name="James T.Y."/>
            <person name="O'Malley M.A."/>
            <person name="Stajich J.E."/>
            <person name="Spatafora J.W."/>
            <person name="Visel A."/>
            <person name="Grigoriev I.V."/>
        </authorList>
    </citation>
    <scope>NUCLEOTIDE SEQUENCE [LARGE SCALE GENOMIC DNA]</scope>
    <source>
        <strain evidence="2 3">62-1032</strain>
    </source>
</reference>
<sequence>MSSNNPSEPLYYIADALLSQIIHLLQETVTTDEQLSFASKLIPGSTIGKHLRHTHDHLRLLLDSLAASSSSSPSPNTPLELSYDTRSRNVSSESSQAAALASFQGLRRRLEVETEKGLRVPSDRKIRLEAVTPVVVEVESTWARELWFTVLHGTHHLALLRVIAVGELNLTVPSDFGVAPSTATFRKWEQETQAAASAPTMGGQPDPAPVKL</sequence>
<dbReference type="PANTHER" id="PTHR39473:SF1">
    <property type="entry name" value="DINB-LIKE DOMAIN-CONTAINING PROTEIN"/>
    <property type="match status" value="1"/>
</dbReference>
<dbReference type="EMBL" id="MCGR01000093">
    <property type="protein sequence ID" value="ORY55007.1"/>
    <property type="molecule type" value="Genomic_DNA"/>
</dbReference>
<name>A0A1Y2D728_9BASI</name>
<keyword evidence="3" id="KW-1185">Reference proteome</keyword>